<dbReference type="RefSeq" id="WP_189057484.1">
    <property type="nucleotide sequence ID" value="NZ_BMMK01000010.1"/>
</dbReference>
<name>A0A8J3C8F5_9PSEU</name>
<protein>
    <submittedName>
        <fullName evidence="2">Uncharacterized protein</fullName>
    </submittedName>
</protein>
<reference evidence="2" key="2">
    <citation type="submission" date="2020-09" db="EMBL/GenBank/DDBJ databases">
        <authorList>
            <person name="Sun Q."/>
            <person name="Zhou Y."/>
        </authorList>
    </citation>
    <scope>NUCLEOTIDE SEQUENCE</scope>
    <source>
        <strain evidence="2">CGMCC 4.5737</strain>
    </source>
</reference>
<comment type="caution">
    <text evidence="2">The sequence shown here is derived from an EMBL/GenBank/DDBJ whole genome shotgun (WGS) entry which is preliminary data.</text>
</comment>
<dbReference type="Pfam" id="PF02917">
    <property type="entry name" value="Pertussis_S1"/>
    <property type="match status" value="1"/>
</dbReference>
<feature type="region of interest" description="Disordered" evidence="1">
    <location>
        <begin position="1"/>
        <end position="26"/>
    </location>
</feature>
<feature type="compositionally biased region" description="Basic and acidic residues" evidence="1">
    <location>
        <begin position="298"/>
        <end position="308"/>
    </location>
</feature>
<sequence>MAAAAPSRKHRHGKHRKPRANSHARHIQRVVTATTAMAILFPTAQSALAAPPTKPPATAGDYDSIFPPFHEILDPTKRQIPKEVTIPKIVYRIDTRSPEEIFNQGFQIPGTGTNNSVLDHIWGESTKSAKGPKAGTTNLVSTTSDLNEVAIQWQAGQFELAPGKRPWIYVIRPDENFYSVRLTLEKILKDGSPTEQASAREALKKVGYHYEWDAHGGIKPKQVHSAFQIDVVNGKLKHLKDTVTINKDFDRATAPNANPKPFDAGAVSRPDTPGADKPSPGTPGGPGCAPSTSGRAKRSIDPCEKPGEEQPGEAGKPEGEKPGVPPRGISPEWRQAAVEVAESALRQSLEKKLTAEQAHRVASRAGTIVLNKLAKGATVQEAKDAGARAATDYIAKLAPKPPAPTPPEAGKPTPPGPGTEKPGPEVGKPTPPKPEGVNPGETAREARVNAIFEDLAARYGLKLAAKDGTALSPRDIAARIKGYARLSPEAKAKLRGNLSRAGSVAKGGLVVAGVGLWAKGVADTFGSDDATSWDKAAAVTSIVPFVGCGVSTAADVQQTEFDPEKTGKCVGSDALLFTPLWPAAVAGGVADFFTQQWKESQIPSLTRFEETRKQAWDKHLAKTGGIAARQDAAAKAALQAYEAEKAIVLHNAAEELAKKHEELDAKRQQATTDRERQWIDLEKQTWKDRGDQQVNSKLRDIRSKLEKTVFKAFLEEEAKAFNERFITDAVDIEQWKTEKWGASVGGPSMSREEREKALKVYADNLRSTAAYGSKRLTVVSENDAWNGEVKIRRALRAAGPAQKSPFSRTGAPQAAPVGQGS</sequence>
<dbReference type="GO" id="GO:0005576">
    <property type="term" value="C:extracellular region"/>
    <property type="evidence" value="ECO:0007669"/>
    <property type="project" value="InterPro"/>
</dbReference>
<evidence type="ECO:0000313" key="2">
    <source>
        <dbReference type="EMBL" id="GGM54403.1"/>
    </source>
</evidence>
<accession>A0A8J3C8F5</accession>
<dbReference type="Gene3D" id="1.10.490.40">
    <property type="entry name" value="Diphtheria toxin, translocation domain"/>
    <property type="match status" value="1"/>
</dbReference>
<dbReference type="Proteomes" id="UP000637578">
    <property type="component" value="Unassembled WGS sequence"/>
</dbReference>
<evidence type="ECO:0000313" key="3">
    <source>
        <dbReference type="Proteomes" id="UP000637578"/>
    </source>
</evidence>
<reference evidence="2" key="1">
    <citation type="journal article" date="2014" name="Int. J. Syst. Evol. Microbiol.">
        <title>Complete genome sequence of Corynebacterium casei LMG S-19264T (=DSM 44701T), isolated from a smear-ripened cheese.</title>
        <authorList>
            <consortium name="US DOE Joint Genome Institute (JGI-PGF)"/>
            <person name="Walter F."/>
            <person name="Albersmeier A."/>
            <person name="Kalinowski J."/>
            <person name="Ruckert C."/>
        </authorList>
    </citation>
    <scope>NUCLEOTIDE SEQUENCE</scope>
    <source>
        <strain evidence="2">CGMCC 4.5737</strain>
    </source>
</reference>
<proteinExistence type="predicted"/>
<dbReference type="AlphaFoldDB" id="A0A8J3C8F5"/>
<dbReference type="EMBL" id="BMMK01000010">
    <property type="protein sequence ID" value="GGM54403.1"/>
    <property type="molecule type" value="Genomic_DNA"/>
</dbReference>
<gene>
    <name evidence="2" type="ORF">GCM10012275_26900</name>
</gene>
<feature type="region of interest" description="Disordered" evidence="1">
    <location>
        <begin position="393"/>
        <end position="440"/>
    </location>
</feature>
<feature type="compositionally biased region" description="Basic residues" evidence="1">
    <location>
        <begin position="7"/>
        <end position="26"/>
    </location>
</feature>
<dbReference type="SUPFAM" id="SSF56399">
    <property type="entry name" value="ADP-ribosylation"/>
    <property type="match status" value="1"/>
</dbReference>
<feature type="region of interest" description="Disordered" evidence="1">
    <location>
        <begin position="250"/>
        <end position="334"/>
    </location>
</feature>
<dbReference type="InterPro" id="IPR003898">
    <property type="entry name" value="Borpert_toxA"/>
</dbReference>
<evidence type="ECO:0000256" key="1">
    <source>
        <dbReference type="SAM" id="MobiDB-lite"/>
    </source>
</evidence>
<keyword evidence="3" id="KW-1185">Reference proteome</keyword>
<organism evidence="2 3">
    <name type="scientific">Longimycelium tulufanense</name>
    <dbReference type="NCBI Taxonomy" id="907463"/>
    <lineage>
        <taxon>Bacteria</taxon>
        <taxon>Bacillati</taxon>
        <taxon>Actinomycetota</taxon>
        <taxon>Actinomycetes</taxon>
        <taxon>Pseudonocardiales</taxon>
        <taxon>Pseudonocardiaceae</taxon>
        <taxon>Longimycelium</taxon>
    </lineage>
</organism>
<dbReference type="Gene3D" id="3.90.210.10">
    <property type="entry name" value="Heat-Labile Enterotoxin, subunit A"/>
    <property type="match status" value="1"/>
</dbReference>
<dbReference type="GO" id="GO:0003950">
    <property type="term" value="F:NAD+ poly-ADP-ribosyltransferase activity"/>
    <property type="evidence" value="ECO:0007669"/>
    <property type="project" value="InterPro"/>
</dbReference>
<feature type="compositionally biased region" description="Pro residues" evidence="1">
    <location>
        <begin position="399"/>
        <end position="417"/>
    </location>
</feature>
<feature type="region of interest" description="Disordered" evidence="1">
    <location>
        <begin position="796"/>
        <end position="821"/>
    </location>
</feature>